<protein>
    <submittedName>
        <fullName evidence="2">BnaA02g31050D protein</fullName>
    </submittedName>
</protein>
<dbReference type="EMBL" id="LK032324">
    <property type="protein sequence ID" value="CDY33882.1"/>
    <property type="molecule type" value="Genomic_DNA"/>
</dbReference>
<sequence>MEKQLHKTMEAAHVERAIRKIKLKGHHGGGVMKKRRTVGMKKRRTVGMKKRRTVVMTDEEGGGKFSAFISVIAEAFEE</sequence>
<dbReference type="AlphaFoldDB" id="A0A078H8L4"/>
<organism evidence="2 3">
    <name type="scientific">Brassica napus</name>
    <name type="common">Rape</name>
    <dbReference type="NCBI Taxonomy" id="3708"/>
    <lineage>
        <taxon>Eukaryota</taxon>
        <taxon>Viridiplantae</taxon>
        <taxon>Streptophyta</taxon>
        <taxon>Embryophyta</taxon>
        <taxon>Tracheophyta</taxon>
        <taxon>Spermatophyta</taxon>
        <taxon>Magnoliopsida</taxon>
        <taxon>eudicotyledons</taxon>
        <taxon>Gunneridae</taxon>
        <taxon>Pentapetalae</taxon>
        <taxon>rosids</taxon>
        <taxon>malvids</taxon>
        <taxon>Brassicales</taxon>
        <taxon>Brassicaceae</taxon>
        <taxon>Brassiceae</taxon>
        <taxon>Brassica</taxon>
    </lineage>
</organism>
<dbReference type="Gramene" id="CDY33882">
    <property type="protein sequence ID" value="CDY33882"/>
    <property type="gene ID" value="GSBRNA2T00055382001"/>
</dbReference>
<proteinExistence type="predicted"/>
<name>A0A078H8L4_BRANA</name>
<accession>A0A078H8L4</accession>
<feature type="region of interest" description="Disordered" evidence="1">
    <location>
        <begin position="25"/>
        <end position="45"/>
    </location>
</feature>
<evidence type="ECO:0000313" key="3">
    <source>
        <dbReference type="Proteomes" id="UP000028999"/>
    </source>
</evidence>
<keyword evidence="3" id="KW-1185">Reference proteome</keyword>
<reference evidence="2 3" key="1">
    <citation type="journal article" date="2014" name="Science">
        <title>Plant genetics. Early allopolyploid evolution in the post-Neolithic Brassica napus oilseed genome.</title>
        <authorList>
            <person name="Chalhoub B."/>
            <person name="Denoeud F."/>
            <person name="Liu S."/>
            <person name="Parkin I.A."/>
            <person name="Tang H."/>
            <person name="Wang X."/>
            <person name="Chiquet J."/>
            <person name="Belcram H."/>
            <person name="Tong C."/>
            <person name="Samans B."/>
            <person name="Correa M."/>
            <person name="Da Silva C."/>
            <person name="Just J."/>
            <person name="Falentin C."/>
            <person name="Koh C.S."/>
            <person name="Le Clainche I."/>
            <person name="Bernard M."/>
            <person name="Bento P."/>
            <person name="Noel B."/>
            <person name="Labadie K."/>
            <person name="Alberti A."/>
            <person name="Charles M."/>
            <person name="Arnaud D."/>
            <person name="Guo H."/>
            <person name="Daviaud C."/>
            <person name="Alamery S."/>
            <person name="Jabbari K."/>
            <person name="Zhao M."/>
            <person name="Edger P.P."/>
            <person name="Chelaifa H."/>
            <person name="Tack D."/>
            <person name="Lassalle G."/>
            <person name="Mestiri I."/>
            <person name="Schnel N."/>
            <person name="Le Paslier M.C."/>
            <person name="Fan G."/>
            <person name="Renault V."/>
            <person name="Bayer P.E."/>
            <person name="Golicz A.A."/>
            <person name="Manoli S."/>
            <person name="Lee T.H."/>
            <person name="Thi V.H."/>
            <person name="Chalabi S."/>
            <person name="Hu Q."/>
            <person name="Fan C."/>
            <person name="Tollenaere R."/>
            <person name="Lu Y."/>
            <person name="Battail C."/>
            <person name="Shen J."/>
            <person name="Sidebottom C.H."/>
            <person name="Wang X."/>
            <person name="Canaguier A."/>
            <person name="Chauveau A."/>
            <person name="Berard A."/>
            <person name="Deniot G."/>
            <person name="Guan M."/>
            <person name="Liu Z."/>
            <person name="Sun F."/>
            <person name="Lim Y.P."/>
            <person name="Lyons E."/>
            <person name="Town C.D."/>
            <person name="Bancroft I."/>
            <person name="Wang X."/>
            <person name="Meng J."/>
            <person name="Ma J."/>
            <person name="Pires J.C."/>
            <person name="King G.J."/>
            <person name="Brunel D."/>
            <person name="Delourme R."/>
            <person name="Renard M."/>
            <person name="Aury J.M."/>
            <person name="Adams K.L."/>
            <person name="Batley J."/>
            <person name="Snowdon R.J."/>
            <person name="Tost J."/>
            <person name="Edwards D."/>
            <person name="Zhou Y."/>
            <person name="Hua W."/>
            <person name="Sharpe A.G."/>
            <person name="Paterson A.H."/>
            <person name="Guan C."/>
            <person name="Wincker P."/>
        </authorList>
    </citation>
    <scope>NUCLEOTIDE SEQUENCE [LARGE SCALE GENOMIC DNA]</scope>
    <source>
        <strain evidence="3">cv. Darmor-bzh</strain>
    </source>
</reference>
<gene>
    <name evidence="2" type="primary">BnaA02g31050D</name>
    <name evidence="2" type="ORF">GSBRNA2T00055382001</name>
</gene>
<evidence type="ECO:0000313" key="2">
    <source>
        <dbReference type="EMBL" id="CDY33882.1"/>
    </source>
</evidence>
<dbReference type="PaxDb" id="3708-A0A078H8L4"/>
<evidence type="ECO:0000256" key="1">
    <source>
        <dbReference type="SAM" id="MobiDB-lite"/>
    </source>
</evidence>
<dbReference type="Proteomes" id="UP000028999">
    <property type="component" value="Unassembled WGS sequence"/>
</dbReference>